<name>A0ABN2JUR0_9ACTN</name>
<dbReference type="RefSeq" id="WP_344076950.1">
    <property type="nucleotide sequence ID" value="NZ_BAAALS010000003.1"/>
</dbReference>
<comment type="caution">
    <text evidence="1">The sequence shown here is derived from an EMBL/GenBank/DDBJ whole genome shotgun (WGS) entry which is preliminary data.</text>
</comment>
<organism evidence="1 2">
    <name type="scientific">Luedemannella helvata</name>
    <dbReference type="NCBI Taxonomy" id="349315"/>
    <lineage>
        <taxon>Bacteria</taxon>
        <taxon>Bacillati</taxon>
        <taxon>Actinomycetota</taxon>
        <taxon>Actinomycetes</taxon>
        <taxon>Micromonosporales</taxon>
        <taxon>Micromonosporaceae</taxon>
        <taxon>Luedemannella</taxon>
    </lineage>
</organism>
<accession>A0ABN2JUR0</accession>
<dbReference type="NCBIfam" id="NF041188">
    <property type="entry name" value="encap_f3"/>
    <property type="match status" value="1"/>
</dbReference>
<reference evidence="1 2" key="1">
    <citation type="journal article" date="2019" name="Int. J. Syst. Evol. Microbiol.">
        <title>The Global Catalogue of Microorganisms (GCM) 10K type strain sequencing project: providing services to taxonomists for standard genome sequencing and annotation.</title>
        <authorList>
            <consortium name="The Broad Institute Genomics Platform"/>
            <consortium name="The Broad Institute Genome Sequencing Center for Infectious Disease"/>
            <person name="Wu L."/>
            <person name="Ma J."/>
        </authorList>
    </citation>
    <scope>NUCLEOTIDE SEQUENCE [LARGE SCALE GENOMIC DNA]</scope>
    <source>
        <strain evidence="1 2">JCM 13249</strain>
    </source>
</reference>
<dbReference type="Proteomes" id="UP001500655">
    <property type="component" value="Unassembled WGS sequence"/>
</dbReference>
<dbReference type="EMBL" id="BAAALS010000003">
    <property type="protein sequence ID" value="GAA1739659.1"/>
    <property type="molecule type" value="Genomic_DNA"/>
</dbReference>
<proteinExistence type="predicted"/>
<gene>
    <name evidence="1" type="ORF">GCM10009681_08140</name>
</gene>
<evidence type="ECO:0000313" key="2">
    <source>
        <dbReference type="Proteomes" id="UP001500655"/>
    </source>
</evidence>
<protein>
    <submittedName>
        <fullName evidence="1">Uncharacterized protein</fullName>
    </submittedName>
</protein>
<sequence length="289" mass="30386">MRGIALSPVLDGRVQADRSPGEVFADAVRETPPGHDIEVAYGIHLPAAFPLFASRPRYTVRHLMKTAAVADAPVPYVYEPPAGRLRSGSTYATTPEAAFASRLAHAGLTDISVAVPLPAGLLDEPELLATFVDLRVLVRLSARENDVLLNGTADGVITGLLRLPGTRSRAAEPDLVTAVTAAAADVENTGGSCDGIVAHPDIYWQLVRHGALDRLNAAGITVSRTRMIPPHLLLLGDFSAATTLLLPGVGSIAVRRGAGPDGGDLIEASTRVGLAVRLPQHLMTMELSR</sequence>
<dbReference type="SUPFAM" id="SSF56563">
    <property type="entry name" value="Major capsid protein gp5"/>
    <property type="match status" value="1"/>
</dbReference>
<evidence type="ECO:0000313" key="1">
    <source>
        <dbReference type="EMBL" id="GAA1739659.1"/>
    </source>
</evidence>
<keyword evidence="2" id="KW-1185">Reference proteome</keyword>